<dbReference type="PRINTS" id="PR00368">
    <property type="entry name" value="FADPNR"/>
</dbReference>
<dbReference type="PRINTS" id="PR00469">
    <property type="entry name" value="PNDRDTASEII"/>
</dbReference>
<keyword evidence="1" id="KW-0285">Flavoprotein</keyword>
<accession>A0A381U5N3</accession>
<dbReference type="GO" id="GO:0004324">
    <property type="term" value="F:ferredoxin-NADP+ reductase activity"/>
    <property type="evidence" value="ECO:0007669"/>
    <property type="project" value="InterPro"/>
</dbReference>
<dbReference type="InterPro" id="IPR036188">
    <property type="entry name" value="FAD/NAD-bd_sf"/>
</dbReference>
<evidence type="ECO:0000256" key="3">
    <source>
        <dbReference type="ARBA" id="ARBA00022857"/>
    </source>
</evidence>
<dbReference type="InterPro" id="IPR050097">
    <property type="entry name" value="Ferredoxin-NADP_redctase_2"/>
</dbReference>
<evidence type="ECO:0000256" key="2">
    <source>
        <dbReference type="ARBA" id="ARBA00022827"/>
    </source>
</evidence>
<evidence type="ECO:0008006" key="6">
    <source>
        <dbReference type="Google" id="ProtNLM"/>
    </source>
</evidence>
<name>A0A381U5N3_9ZZZZ</name>
<evidence type="ECO:0000313" key="5">
    <source>
        <dbReference type="EMBL" id="SVA23061.1"/>
    </source>
</evidence>
<dbReference type="EMBL" id="UINC01005710">
    <property type="protein sequence ID" value="SVA23061.1"/>
    <property type="molecule type" value="Genomic_DNA"/>
</dbReference>
<evidence type="ECO:0000256" key="1">
    <source>
        <dbReference type="ARBA" id="ARBA00022630"/>
    </source>
</evidence>
<evidence type="ECO:0000256" key="4">
    <source>
        <dbReference type="ARBA" id="ARBA00023002"/>
    </source>
</evidence>
<dbReference type="HAMAP" id="MF_01685">
    <property type="entry name" value="FENR2"/>
    <property type="match status" value="1"/>
</dbReference>
<dbReference type="PANTHER" id="PTHR48105">
    <property type="entry name" value="THIOREDOXIN REDUCTASE 1-RELATED-RELATED"/>
    <property type="match status" value="1"/>
</dbReference>
<protein>
    <recommendedName>
        <fullName evidence="6">FAD/NAD(P)-binding domain-containing protein</fullName>
    </recommendedName>
</protein>
<dbReference type="SUPFAM" id="SSF51905">
    <property type="entry name" value="FAD/NAD(P)-binding domain"/>
    <property type="match status" value="2"/>
</dbReference>
<dbReference type="InterPro" id="IPR022890">
    <property type="entry name" value="Fd--NADP_Rdtase_type_2"/>
</dbReference>
<keyword evidence="3" id="KW-0521">NADP</keyword>
<keyword evidence="2" id="KW-0274">FAD</keyword>
<dbReference type="Gene3D" id="3.50.50.60">
    <property type="entry name" value="FAD/NAD(P)-binding domain"/>
    <property type="match status" value="2"/>
</dbReference>
<reference evidence="5" key="1">
    <citation type="submission" date="2018-05" db="EMBL/GenBank/DDBJ databases">
        <authorList>
            <person name="Lanie J.A."/>
            <person name="Ng W.-L."/>
            <person name="Kazmierczak K.M."/>
            <person name="Andrzejewski T.M."/>
            <person name="Davidsen T.M."/>
            <person name="Wayne K.J."/>
            <person name="Tettelin H."/>
            <person name="Glass J.I."/>
            <person name="Rusch D."/>
            <person name="Podicherti R."/>
            <person name="Tsui H.-C.T."/>
            <person name="Winkler M.E."/>
        </authorList>
    </citation>
    <scope>NUCLEOTIDE SEQUENCE</scope>
</reference>
<keyword evidence="4" id="KW-0560">Oxidoreductase</keyword>
<proteinExistence type="inferred from homology"/>
<organism evidence="5">
    <name type="scientific">marine metagenome</name>
    <dbReference type="NCBI Taxonomy" id="408172"/>
    <lineage>
        <taxon>unclassified sequences</taxon>
        <taxon>metagenomes</taxon>
        <taxon>ecological metagenomes</taxon>
    </lineage>
</organism>
<dbReference type="Pfam" id="PF13738">
    <property type="entry name" value="Pyr_redox_3"/>
    <property type="match status" value="1"/>
</dbReference>
<sequence length="324" mass="35556">MGVNSVLIDSLPNIGGQCAELYPDKPLYDMPGILVCTGQELVDQLYLQIKPFNPTVELGEEVTMVEKNEEGYKITTSGDSCFVTKTIFIAGGVGSFQPKKMALENIEQFEDNWLHYKIRDKDNFLGQKLVIFGGGDTALDWAIDFVTSKDFQDSGGTVTLVHRSATFRGAQHSIDKMKELEASHQLNLIEFGTLKSFDSNQDSLNSIVISTPDKEINIDADQLLVFFGLSAKLGPIANWGLEITKKSINVNPENCQTNQEGIFAIGDIAKYPGKKKLILSGCHEAAMAAFAAKAIIEPGKKVHVQYSTTSTKLQERLGVLKKSV</sequence>
<dbReference type="AlphaFoldDB" id="A0A381U5N3"/>
<gene>
    <name evidence="5" type="ORF">METZ01_LOCUS75915</name>
</gene>